<dbReference type="Proteomes" id="UP000027059">
    <property type="component" value="Chromosome"/>
</dbReference>
<dbReference type="AlphaFoldDB" id="A0A059XWP9"/>
<reference evidence="2" key="1">
    <citation type="submission" date="2014-02" db="EMBL/GenBank/DDBJ databases">
        <title>Complete genome sequence and comparative genomic analysis of the nitrogen-fixing bacterium Leptospirillum ferriphilum YSK.</title>
        <authorList>
            <person name="Guo X."/>
            <person name="Yin H."/>
            <person name="Liang Y."/>
            <person name="Hu Q."/>
            <person name="Ma L."/>
            <person name="Xiao Y."/>
            <person name="Zhang X."/>
            <person name="Qiu G."/>
            <person name="Liu X."/>
        </authorList>
    </citation>
    <scope>NUCLEOTIDE SEQUENCE [LARGE SCALE GENOMIC DNA]</scope>
    <source>
        <strain evidence="2">YSK</strain>
    </source>
</reference>
<proteinExistence type="predicted"/>
<evidence type="ECO:0000313" key="1">
    <source>
        <dbReference type="EMBL" id="AIA31550.1"/>
    </source>
</evidence>
<dbReference type="HOGENOM" id="CLU_2601729_0_0_0"/>
<reference evidence="1 2" key="2">
    <citation type="journal article" date="2015" name="Biomed. Res. Int.">
        <title>Effects of Arsenite Resistance on the Growth and Functional Gene Expression of Leptospirillum ferriphilum and Acidithiobacillus thiooxidans in Pure Culture and Coculture.</title>
        <authorList>
            <person name="Jiang H."/>
            <person name="Liang Y."/>
            <person name="Yin H."/>
            <person name="Xiao Y."/>
            <person name="Guo X."/>
            <person name="Xu Y."/>
            <person name="Hu Q."/>
            <person name="Liu H."/>
            <person name="Liu X."/>
        </authorList>
    </citation>
    <scope>NUCLEOTIDE SEQUENCE [LARGE SCALE GENOMIC DNA]</scope>
    <source>
        <strain evidence="1 2">YSK</strain>
    </source>
</reference>
<accession>A0A059XWP9</accession>
<evidence type="ECO:0000313" key="2">
    <source>
        <dbReference type="Proteomes" id="UP000027059"/>
    </source>
</evidence>
<protein>
    <submittedName>
        <fullName evidence="1">Uncharacterized protein</fullName>
    </submittedName>
</protein>
<dbReference type="EMBL" id="CP007243">
    <property type="protein sequence ID" value="AIA31550.1"/>
    <property type="molecule type" value="Genomic_DNA"/>
</dbReference>
<organism evidence="1 2">
    <name type="scientific">Leptospirillum ferriphilum YSK</name>
    <dbReference type="NCBI Taxonomy" id="1441628"/>
    <lineage>
        <taxon>Bacteria</taxon>
        <taxon>Pseudomonadati</taxon>
        <taxon>Nitrospirota</taxon>
        <taxon>Nitrospiria</taxon>
        <taxon>Nitrospirales</taxon>
        <taxon>Nitrospiraceae</taxon>
        <taxon>Leptospirillum</taxon>
    </lineage>
</organism>
<keyword evidence="2" id="KW-1185">Reference proteome</keyword>
<sequence>MFLGSSDCCAATFRRVEKTFKRLDFSALAGMYFSGSVFSVRPAVIPRRSSDQKNRRNFFPSFQGFFLLQSVSPSVESKK</sequence>
<dbReference type="KEGG" id="lfp:Y981_03410"/>
<name>A0A059XWP9_9BACT</name>
<gene>
    <name evidence="1" type="ORF">Y981_03410</name>
</gene>